<feature type="transmembrane region" description="Helical" evidence="6">
    <location>
        <begin position="351"/>
        <end position="373"/>
    </location>
</feature>
<dbReference type="SUPFAM" id="SSF53850">
    <property type="entry name" value="Periplasmic binding protein-like II"/>
    <property type="match status" value="1"/>
</dbReference>
<dbReference type="Pfam" id="PF13520">
    <property type="entry name" value="AA_permease_2"/>
    <property type="match status" value="1"/>
</dbReference>
<name>A0A248VKC0_9BURK</name>
<feature type="transmembrane region" description="Helical" evidence="6">
    <location>
        <begin position="184"/>
        <end position="204"/>
    </location>
</feature>
<dbReference type="EMBL" id="CP022989">
    <property type="protein sequence ID" value="ASV99428.1"/>
    <property type="molecule type" value="Genomic_DNA"/>
</dbReference>
<feature type="transmembrane region" description="Helical" evidence="6">
    <location>
        <begin position="269"/>
        <end position="292"/>
    </location>
</feature>
<reference evidence="8 9" key="1">
    <citation type="submission" date="2017-08" db="EMBL/GenBank/DDBJ databases">
        <title>Identification and genetic characteristics of simultaneous BTEX- and naphthalene-degrading Paraburkholderia sp. BN5 isolated from petroleum-contaminated soil.</title>
        <authorList>
            <person name="Lee Y."/>
            <person name="Jeon C.O."/>
        </authorList>
    </citation>
    <scope>NUCLEOTIDE SEQUENCE [LARGE SCALE GENOMIC DNA]</scope>
    <source>
        <strain evidence="8 9">BN5</strain>
    </source>
</reference>
<keyword evidence="5 6" id="KW-0472">Membrane</keyword>
<keyword evidence="4 6" id="KW-1133">Transmembrane helix</keyword>
<feature type="domain" description="Solute-binding protein family 3/N-terminal" evidence="7">
    <location>
        <begin position="489"/>
        <end position="739"/>
    </location>
</feature>
<evidence type="ECO:0000256" key="5">
    <source>
        <dbReference type="ARBA" id="ARBA00023136"/>
    </source>
</evidence>
<dbReference type="InterPro" id="IPR027566">
    <property type="entry name" value="Symport/antiport_PotE"/>
</dbReference>
<comment type="caution">
    <text evidence="6">Lacks conserved residue(s) required for the propagation of feature annotation.</text>
</comment>
<dbReference type="GO" id="GO:0015496">
    <property type="term" value="F:putrescine:ornithine antiporter activity"/>
    <property type="evidence" value="ECO:0007669"/>
    <property type="project" value="InterPro"/>
</dbReference>
<feature type="transmembrane region" description="Helical" evidence="6">
    <location>
        <begin position="12"/>
        <end position="31"/>
    </location>
</feature>
<evidence type="ECO:0000256" key="6">
    <source>
        <dbReference type="HAMAP-Rule" id="MF_02073"/>
    </source>
</evidence>
<dbReference type="NCBIfam" id="NF007938">
    <property type="entry name" value="PRK10655.1"/>
    <property type="match status" value="1"/>
</dbReference>
<sequence>MAEAKKKMNVMQLTFIVTVNMMGSGIIMLPANMAKVGAISLLSWVVTAVGSMAIAYGFAQAGILNQRAGGMAAYAEDAYGKSGYFQVFFLYFVSVAIANVAVASSALGYLAAFFPGLTASPIATCIGVIALLWLTTVANFGGPKLTGQIGSITVWGVILPVGFISIGGWFWFHGGTFAAAWNPKGLGLVEGMGSSISLTLWAFLGMESAVQNSSAVENPKRDVPLASLFGTLGAAVIYILSTAVIQGIVPNADLAKSTGPFGLAYARMFTPLVGNIVMALAAMACVGSLLGWQFTLAQTAKDAADSRMFPAVFGRANRMGAPLVGMIIMGAVQSLMALSTISPNLSEQFEALVNLAVVTNVVPYIVSLSALFVMMRNAGTEPAVYRRNAIVTVVAMLYSVYALYAAGKDAVLGGMLVMAIGYVIFGFIAPRFSNSRGAVRAAAAAGTAALVIAIGMAAAFTPHRAHAAGVAAVTNAPAGSLARIKQSGKIVLGYVSDAQPFAYRDDAGHAAGYTVALCQKIADHVKDALGLSALTVQWVPVPVNDRFRAVQEGRIDLLCGEADTLTGRKEISFSIPVYPGGVGAILRTDAPTGLREILNGSQLPNRPFWRASPAQVLSQQTIAVVAGSPTERWVAGKLDSFDITATVTPVAGVEAGVQQVLARKANVFFAERALLLAQAKSSPSATELSVLTRRFTYLPVAIGMPRGDDDLRLLVDRTLSQTFASADFRAMYATWFGQPDEDALRFFRLSALPE</sequence>
<feature type="transmembrane region" description="Helical" evidence="6">
    <location>
        <begin position="385"/>
        <end position="404"/>
    </location>
</feature>
<dbReference type="CDD" id="cd13688">
    <property type="entry name" value="PBP2_GltI_DEBP"/>
    <property type="match status" value="1"/>
</dbReference>
<gene>
    <name evidence="8" type="ORF">CJU94_15515</name>
</gene>
<evidence type="ECO:0000313" key="8">
    <source>
        <dbReference type="EMBL" id="ASV99428.1"/>
    </source>
</evidence>
<dbReference type="Gene3D" id="1.20.1740.10">
    <property type="entry name" value="Amino acid/polyamine transporter I"/>
    <property type="match status" value="1"/>
</dbReference>
<evidence type="ECO:0000256" key="1">
    <source>
        <dbReference type="ARBA" id="ARBA00004651"/>
    </source>
</evidence>
<dbReference type="InterPro" id="IPR050367">
    <property type="entry name" value="APC_superfamily"/>
</dbReference>
<feature type="transmembrane region" description="Helical" evidence="6">
    <location>
        <begin position="152"/>
        <end position="172"/>
    </location>
</feature>
<accession>A0A248VKC0</accession>
<keyword evidence="3 6" id="KW-0812">Transmembrane</keyword>
<dbReference type="GO" id="GO:0005886">
    <property type="term" value="C:plasma membrane"/>
    <property type="evidence" value="ECO:0007669"/>
    <property type="project" value="UniProtKB-SubCell"/>
</dbReference>
<dbReference type="PANTHER" id="PTHR42770">
    <property type="entry name" value="AMINO ACID TRANSPORTER-RELATED"/>
    <property type="match status" value="1"/>
</dbReference>
<dbReference type="RefSeq" id="WP_095419439.1">
    <property type="nucleotide sequence ID" value="NZ_CP022989.1"/>
</dbReference>
<dbReference type="InterPro" id="IPR001638">
    <property type="entry name" value="Solute-binding_3/MltF_N"/>
</dbReference>
<comment type="subcellular location">
    <subcellularLocation>
        <location evidence="6">Cell inner membrane</location>
        <topology evidence="6">Multi-pass membrane protein</topology>
    </subcellularLocation>
    <subcellularLocation>
        <location evidence="1">Cell membrane</location>
        <topology evidence="1">Multi-pass membrane protein</topology>
    </subcellularLocation>
</comment>
<evidence type="ECO:0000259" key="7">
    <source>
        <dbReference type="SMART" id="SM00062"/>
    </source>
</evidence>
<dbReference type="HAMAP" id="MF_02073">
    <property type="entry name" value="Putrescine_transp"/>
    <property type="match status" value="1"/>
</dbReference>
<evidence type="ECO:0000256" key="3">
    <source>
        <dbReference type="ARBA" id="ARBA00022692"/>
    </source>
</evidence>
<dbReference type="Proteomes" id="UP000215158">
    <property type="component" value="Chromosome 1"/>
</dbReference>
<dbReference type="InterPro" id="IPR002293">
    <property type="entry name" value="AA/rel_permease1"/>
</dbReference>
<feature type="transmembrane region" description="Helical" evidence="6">
    <location>
        <begin position="118"/>
        <end position="140"/>
    </location>
</feature>
<dbReference type="KEGG" id="parb:CJU94_15515"/>
<dbReference type="Gene3D" id="3.40.190.10">
    <property type="entry name" value="Periplasmic binding protein-like II"/>
    <property type="match status" value="2"/>
</dbReference>
<dbReference type="AlphaFoldDB" id="A0A248VKC0"/>
<feature type="transmembrane region" description="Helical" evidence="6">
    <location>
        <begin position="225"/>
        <end position="249"/>
    </location>
</feature>
<feature type="transmembrane region" description="Helical" evidence="6">
    <location>
        <begin position="441"/>
        <end position="460"/>
    </location>
</feature>
<organism evidence="8 9">
    <name type="scientific">Paraburkholderia aromaticivorans</name>
    <dbReference type="NCBI Taxonomy" id="2026199"/>
    <lineage>
        <taxon>Bacteria</taxon>
        <taxon>Pseudomonadati</taxon>
        <taxon>Pseudomonadota</taxon>
        <taxon>Betaproteobacteria</taxon>
        <taxon>Burkholderiales</taxon>
        <taxon>Burkholderiaceae</taxon>
        <taxon>Paraburkholderia</taxon>
    </lineage>
</organism>
<evidence type="ECO:0000256" key="2">
    <source>
        <dbReference type="ARBA" id="ARBA00022475"/>
    </source>
</evidence>
<evidence type="ECO:0000256" key="4">
    <source>
        <dbReference type="ARBA" id="ARBA00022989"/>
    </source>
</evidence>
<keyword evidence="2 6" id="KW-1003">Cell membrane</keyword>
<protein>
    <recommendedName>
        <fullName evidence="6">Putrescine transporter</fullName>
    </recommendedName>
</protein>
<feature type="transmembrane region" description="Helical" evidence="6">
    <location>
        <begin position="410"/>
        <end position="429"/>
    </location>
</feature>
<dbReference type="SMART" id="SM00062">
    <property type="entry name" value="PBPb"/>
    <property type="match status" value="1"/>
</dbReference>
<dbReference type="PANTHER" id="PTHR42770:SF6">
    <property type="entry name" value="PUTRESCINE TRANSPORTER POTE"/>
    <property type="match status" value="1"/>
</dbReference>
<feature type="transmembrane region" description="Helical" evidence="6">
    <location>
        <begin position="323"/>
        <end position="345"/>
    </location>
</feature>
<feature type="transmembrane region" description="Helical" evidence="6">
    <location>
        <begin position="88"/>
        <end position="112"/>
    </location>
</feature>
<feature type="transmembrane region" description="Helical" evidence="6">
    <location>
        <begin position="37"/>
        <end position="59"/>
    </location>
</feature>
<dbReference type="Pfam" id="PF00497">
    <property type="entry name" value="SBP_bac_3"/>
    <property type="match status" value="1"/>
</dbReference>
<keyword evidence="6" id="KW-0813">Transport</keyword>
<dbReference type="OrthoDB" id="3185104at2"/>
<keyword evidence="9" id="KW-1185">Reference proteome</keyword>
<evidence type="ECO:0000313" key="9">
    <source>
        <dbReference type="Proteomes" id="UP000215158"/>
    </source>
</evidence>
<keyword evidence="6" id="KW-0997">Cell inner membrane</keyword>
<proteinExistence type="inferred from homology"/>
<comment type="similarity">
    <text evidence="6">Belongs to the amino acid-polyamine-organocation (APC) superfamily. Basic amino acid/polyamine antiporter (APA) (TC 2.A.3.2) family.</text>
</comment>